<evidence type="ECO:0000256" key="3">
    <source>
        <dbReference type="ARBA" id="ARBA00022544"/>
    </source>
</evidence>
<evidence type="ECO:0000256" key="5">
    <source>
        <dbReference type="ARBA" id="ARBA00023136"/>
    </source>
</evidence>
<evidence type="ECO:0000256" key="1">
    <source>
        <dbReference type="ARBA" id="ARBA00004635"/>
    </source>
</evidence>
<keyword evidence="6" id="KW-0564">Palmitate</keyword>
<evidence type="ECO:0000256" key="7">
    <source>
        <dbReference type="ARBA" id="ARBA00023288"/>
    </source>
</evidence>
<proteinExistence type="inferred from homology"/>
<gene>
    <name evidence="10" type="ORF">FHR92_003603</name>
</gene>
<dbReference type="InterPro" id="IPR008844">
    <property type="entry name" value="Spore_GerAC-like"/>
</dbReference>
<dbReference type="RefSeq" id="WP_182537801.1">
    <property type="nucleotide sequence ID" value="NZ_JACJIP010000026.1"/>
</dbReference>
<reference evidence="10 11" key="1">
    <citation type="submission" date="2020-08" db="EMBL/GenBank/DDBJ databases">
        <title>Genomic Encyclopedia of Type Strains, Phase III (KMG-III): the genomes of soil and plant-associated and newly described type strains.</title>
        <authorList>
            <person name="Whitman W."/>
        </authorList>
    </citation>
    <scope>NUCLEOTIDE SEQUENCE [LARGE SCALE GENOMIC DNA]</scope>
    <source>
        <strain evidence="10 11">CECT 8693</strain>
    </source>
</reference>
<sequence>MRNVIVFLIMVTMLTGCWDLKEVQTINFVTALGIDYVKDHYVIYAQLLDFSKISKQEGASSGIEESDTWIGKAEGGTISEALNHMYPSSQQQTLWTHVKAIVLSEALLDKELPDTLNGLLRSRDLRYTPWVFGTEQDISKLFSSVALLNQSSLNSELMDPEELYKQYSSVEPQRLLKLVNGVKEPAASLLLPSITVTDSVWENDNKPQSLVKLNGVYVISRGKNRGFIDQKQLNGARWVSYKYMHKYPLRFKTKEGKKVVINVIHPVSTVKLRIANDNIQANINVRVRANVVDIDAGSRVTAVEIKQIAKQMMEKQIRTDYESAKANNLDIYKLDDFLYRMHNREWQKYRSNEHGALSKINLGEVNIDLRVTHSTSYKLSNS</sequence>
<evidence type="ECO:0000256" key="6">
    <source>
        <dbReference type="ARBA" id="ARBA00023139"/>
    </source>
</evidence>
<dbReference type="PANTHER" id="PTHR35789">
    <property type="entry name" value="SPORE GERMINATION PROTEIN B3"/>
    <property type="match status" value="1"/>
</dbReference>
<evidence type="ECO:0000313" key="10">
    <source>
        <dbReference type="EMBL" id="MBA9087122.1"/>
    </source>
</evidence>
<keyword evidence="4" id="KW-0732">Signal</keyword>
<dbReference type="Proteomes" id="UP000567067">
    <property type="component" value="Unassembled WGS sequence"/>
</dbReference>
<dbReference type="PANTHER" id="PTHR35789:SF1">
    <property type="entry name" value="SPORE GERMINATION PROTEIN B3"/>
    <property type="match status" value="1"/>
</dbReference>
<evidence type="ECO:0000256" key="4">
    <source>
        <dbReference type="ARBA" id="ARBA00022729"/>
    </source>
</evidence>
<evidence type="ECO:0000256" key="2">
    <source>
        <dbReference type="ARBA" id="ARBA00007886"/>
    </source>
</evidence>
<dbReference type="GO" id="GO:0016020">
    <property type="term" value="C:membrane"/>
    <property type="evidence" value="ECO:0007669"/>
    <property type="project" value="UniProtKB-SubCell"/>
</dbReference>
<dbReference type="GO" id="GO:0009847">
    <property type="term" value="P:spore germination"/>
    <property type="evidence" value="ECO:0007669"/>
    <property type="project" value="InterPro"/>
</dbReference>
<keyword evidence="7" id="KW-0449">Lipoprotein</keyword>
<keyword evidence="11" id="KW-1185">Reference proteome</keyword>
<dbReference type="AlphaFoldDB" id="A0A7W3XSW1"/>
<evidence type="ECO:0000259" key="8">
    <source>
        <dbReference type="Pfam" id="PF05504"/>
    </source>
</evidence>
<evidence type="ECO:0000313" key="11">
    <source>
        <dbReference type="Proteomes" id="UP000567067"/>
    </source>
</evidence>
<dbReference type="Gene3D" id="3.30.300.210">
    <property type="entry name" value="Nutrient germinant receptor protein C, domain 3"/>
    <property type="match status" value="1"/>
</dbReference>
<evidence type="ECO:0000259" key="9">
    <source>
        <dbReference type="Pfam" id="PF25198"/>
    </source>
</evidence>
<name>A0A7W3XSW1_9BACL</name>
<dbReference type="InterPro" id="IPR057336">
    <property type="entry name" value="GerAC_N"/>
</dbReference>
<organism evidence="10 11">
    <name type="scientific">Fontibacillus solani</name>
    <dbReference type="NCBI Taxonomy" id="1572857"/>
    <lineage>
        <taxon>Bacteria</taxon>
        <taxon>Bacillati</taxon>
        <taxon>Bacillota</taxon>
        <taxon>Bacilli</taxon>
        <taxon>Bacillales</taxon>
        <taxon>Paenibacillaceae</taxon>
        <taxon>Fontibacillus</taxon>
    </lineage>
</organism>
<dbReference type="Pfam" id="PF05504">
    <property type="entry name" value="Spore_GerAC"/>
    <property type="match status" value="1"/>
</dbReference>
<dbReference type="Pfam" id="PF25198">
    <property type="entry name" value="Spore_GerAC_N"/>
    <property type="match status" value="1"/>
</dbReference>
<dbReference type="InterPro" id="IPR046953">
    <property type="entry name" value="Spore_GerAC-like_C"/>
</dbReference>
<accession>A0A7W3XSW1</accession>
<comment type="subcellular location">
    <subcellularLocation>
        <location evidence="1">Membrane</location>
        <topology evidence="1">Lipid-anchor</topology>
    </subcellularLocation>
</comment>
<protein>
    <submittedName>
        <fullName evidence="10">Ger(X)C family germination protein</fullName>
    </submittedName>
</protein>
<comment type="similarity">
    <text evidence="2">Belongs to the GerABKC lipoprotein family.</text>
</comment>
<feature type="domain" description="Spore germination GerAC-like C-terminal" evidence="8">
    <location>
        <begin position="214"/>
        <end position="354"/>
    </location>
</feature>
<feature type="domain" description="Spore germination protein N-terminal" evidence="9">
    <location>
        <begin position="19"/>
        <end position="196"/>
    </location>
</feature>
<keyword evidence="3" id="KW-0309">Germination</keyword>
<dbReference type="NCBIfam" id="TIGR02887">
    <property type="entry name" value="spore_ger_x_C"/>
    <property type="match status" value="1"/>
</dbReference>
<comment type="caution">
    <text evidence="10">The sequence shown here is derived from an EMBL/GenBank/DDBJ whole genome shotgun (WGS) entry which is preliminary data.</text>
</comment>
<keyword evidence="5" id="KW-0472">Membrane</keyword>
<dbReference type="InterPro" id="IPR038501">
    <property type="entry name" value="Spore_GerAC_C_sf"/>
</dbReference>
<dbReference type="EMBL" id="JACJIP010000026">
    <property type="protein sequence ID" value="MBA9087122.1"/>
    <property type="molecule type" value="Genomic_DNA"/>
</dbReference>
<dbReference type="PROSITE" id="PS51257">
    <property type="entry name" value="PROKAR_LIPOPROTEIN"/>
    <property type="match status" value="1"/>
</dbReference>